<feature type="region of interest" description="Disordered" evidence="1">
    <location>
        <begin position="1"/>
        <end position="26"/>
    </location>
</feature>
<dbReference type="EMBL" id="JAGRRH010000009">
    <property type="protein sequence ID" value="KAG7364949.1"/>
    <property type="molecule type" value="Genomic_DNA"/>
</dbReference>
<dbReference type="AlphaFoldDB" id="A0A9K3Q1M3"/>
<feature type="domain" description="DUF6824" evidence="2">
    <location>
        <begin position="115"/>
        <end position="199"/>
    </location>
</feature>
<evidence type="ECO:0000259" key="2">
    <source>
        <dbReference type="Pfam" id="PF20710"/>
    </source>
</evidence>
<feature type="compositionally biased region" description="Polar residues" evidence="1">
    <location>
        <begin position="12"/>
        <end position="26"/>
    </location>
</feature>
<accession>A0A9K3Q1M3</accession>
<proteinExistence type="predicted"/>
<reference evidence="3" key="1">
    <citation type="journal article" date="2021" name="Sci. Rep.">
        <title>Diploid genomic architecture of Nitzschia inconspicua, an elite biomass production diatom.</title>
        <authorList>
            <person name="Oliver A."/>
            <person name="Podell S."/>
            <person name="Pinowska A."/>
            <person name="Traller J.C."/>
            <person name="Smith S.R."/>
            <person name="McClure R."/>
            <person name="Beliaev A."/>
            <person name="Bohutskyi P."/>
            <person name="Hill E.A."/>
            <person name="Rabines A."/>
            <person name="Zheng H."/>
            <person name="Allen L.Z."/>
            <person name="Kuo A."/>
            <person name="Grigoriev I.V."/>
            <person name="Allen A.E."/>
            <person name="Hazlebeck D."/>
            <person name="Allen E.E."/>
        </authorList>
    </citation>
    <scope>NUCLEOTIDE SEQUENCE</scope>
    <source>
        <strain evidence="3">Hildebrandi</strain>
    </source>
</reference>
<evidence type="ECO:0000256" key="1">
    <source>
        <dbReference type="SAM" id="MobiDB-lite"/>
    </source>
</evidence>
<name>A0A9K3Q1M3_9STRA</name>
<organism evidence="3 4">
    <name type="scientific">Nitzschia inconspicua</name>
    <dbReference type="NCBI Taxonomy" id="303405"/>
    <lineage>
        <taxon>Eukaryota</taxon>
        <taxon>Sar</taxon>
        <taxon>Stramenopiles</taxon>
        <taxon>Ochrophyta</taxon>
        <taxon>Bacillariophyta</taxon>
        <taxon>Bacillariophyceae</taxon>
        <taxon>Bacillariophycidae</taxon>
        <taxon>Bacillariales</taxon>
        <taxon>Bacillariaceae</taxon>
        <taxon>Nitzschia</taxon>
    </lineage>
</organism>
<feature type="region of interest" description="Disordered" evidence="1">
    <location>
        <begin position="229"/>
        <end position="273"/>
    </location>
</feature>
<evidence type="ECO:0000313" key="3">
    <source>
        <dbReference type="EMBL" id="KAG7364949.1"/>
    </source>
</evidence>
<feature type="compositionally biased region" description="Low complexity" evidence="1">
    <location>
        <begin position="401"/>
        <end position="415"/>
    </location>
</feature>
<protein>
    <recommendedName>
        <fullName evidence="2">DUF6824 domain-containing protein</fullName>
    </recommendedName>
</protein>
<dbReference type="OrthoDB" id="48547at2759"/>
<gene>
    <name evidence="3" type="ORF">IV203_038152</name>
</gene>
<dbReference type="InterPro" id="IPR049227">
    <property type="entry name" value="DUF6824"/>
</dbReference>
<comment type="caution">
    <text evidence="3">The sequence shown here is derived from an EMBL/GenBank/DDBJ whole genome shotgun (WGS) entry which is preliminary data.</text>
</comment>
<dbReference type="Pfam" id="PF20710">
    <property type="entry name" value="DUF6824"/>
    <property type="match status" value="1"/>
</dbReference>
<sequence>MQNATDWGLQAEGSSSTGHKAKSSGSNFGTMAAVATSRPMSFPQPPSGFFQLYGPGAGYIHSNYPSNNWGMMSSCYEQPQGMVYEFTPSPQREIFVHQPKPTIIMSGITSPHENDVLMGRGGKNNQFCGNEKLRLLARKRCREYQTASKKGKSQISRELVDAIRLANPPGRFLKKVEDGTWEDVGDETAREKTSQVLRDAINSVKTFSNMPAIDLEVTTPDVAPRTIARPAPNAVTHEKSTPLQCPTSTDKARFQPSSATSDDAIPSLHGWSNAQTHSPMPFVPYRGPNTHQLMRYSSGCFPSAQYQVTPSTGIIDPPSAARKRARYHESPLVAGYHRAPGFYASDNAAASAYGTPNISYMYGSPPNPRKQGFFYTPPTMQYRATAFPANDGATPSTPVLSSGQSAAGQPSGESSDCWINDVPTFQSHQKSAAKRQPQQEQEVLGASDFDPFNDDLLSDSEHRDGSPFLFP</sequence>
<feature type="region of interest" description="Disordered" evidence="1">
    <location>
        <begin position="386"/>
        <end position="471"/>
    </location>
</feature>
<evidence type="ECO:0000313" key="4">
    <source>
        <dbReference type="Proteomes" id="UP000693970"/>
    </source>
</evidence>
<feature type="compositionally biased region" description="Polar residues" evidence="1">
    <location>
        <begin position="423"/>
        <end position="441"/>
    </location>
</feature>
<reference evidence="3" key="2">
    <citation type="submission" date="2021-04" db="EMBL/GenBank/DDBJ databases">
        <authorList>
            <person name="Podell S."/>
        </authorList>
    </citation>
    <scope>NUCLEOTIDE SEQUENCE</scope>
    <source>
        <strain evidence="3">Hildebrandi</strain>
    </source>
</reference>
<keyword evidence="4" id="KW-1185">Reference proteome</keyword>
<feature type="compositionally biased region" description="Polar residues" evidence="1">
    <location>
        <begin position="241"/>
        <end position="261"/>
    </location>
</feature>
<dbReference type="Proteomes" id="UP000693970">
    <property type="component" value="Unassembled WGS sequence"/>
</dbReference>